<reference evidence="4" key="2">
    <citation type="submission" date="2015-08" db="UniProtKB">
        <authorList>
            <consortium name="WormBaseParasite"/>
        </authorList>
    </citation>
    <scope>IDENTIFICATION</scope>
</reference>
<organism evidence="3 4">
    <name type="scientific">Strongyloides venezuelensis</name>
    <name type="common">Threadworm</name>
    <dbReference type="NCBI Taxonomy" id="75913"/>
    <lineage>
        <taxon>Eukaryota</taxon>
        <taxon>Metazoa</taxon>
        <taxon>Ecdysozoa</taxon>
        <taxon>Nematoda</taxon>
        <taxon>Chromadorea</taxon>
        <taxon>Rhabditida</taxon>
        <taxon>Tylenchina</taxon>
        <taxon>Panagrolaimomorpha</taxon>
        <taxon>Strongyloidoidea</taxon>
        <taxon>Strongyloididae</taxon>
        <taxon>Strongyloides</taxon>
    </lineage>
</organism>
<feature type="chain" id="PRO_5005330015" evidence="2">
    <location>
        <begin position="19"/>
        <end position="175"/>
    </location>
</feature>
<protein>
    <submittedName>
        <fullName evidence="4">GATA zinc finger domain-containing protein 14-like</fullName>
    </submittedName>
</protein>
<keyword evidence="3" id="KW-1185">Reference proteome</keyword>
<evidence type="ECO:0000313" key="4">
    <source>
        <dbReference type="WBParaSite" id="SVE_1163400.1"/>
    </source>
</evidence>
<feature type="compositionally biased region" description="Basic and acidic residues" evidence="1">
    <location>
        <begin position="136"/>
        <end position="150"/>
    </location>
</feature>
<keyword evidence="2" id="KW-0732">Signal</keyword>
<sequence length="175" mass="20793">MKYFIAIYFAVIALRCYGSNYYGRSNPSYMSRTSSQEQEDRLNEDDYVNYQAKQKNSNYPNTQNRNYVNRYNQYNQTSNLNEVRQRRAKYRNNFTTFYGDNSGQRQIYQVSDNKSLSRNNRRSQIRQINSNSIEDVSNKYDSYENGRRDSMSNGNFVGRNNTSVRNSGNRRTKNI</sequence>
<evidence type="ECO:0000313" key="3">
    <source>
        <dbReference type="Proteomes" id="UP000035680"/>
    </source>
</evidence>
<dbReference type="AlphaFoldDB" id="A0A0K0FQE5"/>
<proteinExistence type="predicted"/>
<evidence type="ECO:0000256" key="1">
    <source>
        <dbReference type="SAM" id="MobiDB-lite"/>
    </source>
</evidence>
<dbReference type="WBParaSite" id="SVE_1163400.1">
    <property type="protein sequence ID" value="SVE_1163400.1"/>
    <property type="gene ID" value="SVE_1163400"/>
</dbReference>
<accession>A0A0K0FQE5</accession>
<feature type="region of interest" description="Disordered" evidence="1">
    <location>
        <begin position="110"/>
        <end position="175"/>
    </location>
</feature>
<evidence type="ECO:0000256" key="2">
    <source>
        <dbReference type="SAM" id="SignalP"/>
    </source>
</evidence>
<feature type="signal peptide" evidence="2">
    <location>
        <begin position="1"/>
        <end position="18"/>
    </location>
</feature>
<feature type="compositionally biased region" description="Polar residues" evidence="1">
    <location>
        <begin position="151"/>
        <end position="167"/>
    </location>
</feature>
<dbReference type="Proteomes" id="UP000035680">
    <property type="component" value="Unassembled WGS sequence"/>
</dbReference>
<reference evidence="3" key="1">
    <citation type="submission" date="2014-07" db="EMBL/GenBank/DDBJ databases">
        <authorList>
            <person name="Martin A.A"/>
            <person name="De Silva N."/>
        </authorList>
    </citation>
    <scope>NUCLEOTIDE SEQUENCE</scope>
</reference>
<name>A0A0K0FQE5_STRVS</name>